<evidence type="ECO:0000313" key="1">
    <source>
        <dbReference type="EMBL" id="MPC20642.1"/>
    </source>
</evidence>
<name>A0A5B7DGP5_PORTR</name>
<keyword evidence="2" id="KW-1185">Reference proteome</keyword>
<comment type="caution">
    <text evidence="1">The sequence shown here is derived from an EMBL/GenBank/DDBJ whole genome shotgun (WGS) entry which is preliminary data.</text>
</comment>
<protein>
    <submittedName>
        <fullName evidence="1">Uncharacterized protein</fullName>
    </submittedName>
</protein>
<reference evidence="1 2" key="1">
    <citation type="submission" date="2019-05" db="EMBL/GenBank/DDBJ databases">
        <title>Another draft genome of Portunus trituberculatus and its Hox gene families provides insights of decapod evolution.</title>
        <authorList>
            <person name="Jeong J.-H."/>
            <person name="Song I."/>
            <person name="Kim S."/>
            <person name="Choi T."/>
            <person name="Kim D."/>
            <person name="Ryu S."/>
            <person name="Kim W."/>
        </authorList>
    </citation>
    <scope>NUCLEOTIDE SEQUENCE [LARGE SCALE GENOMIC DNA]</scope>
    <source>
        <tissue evidence="1">Muscle</tissue>
    </source>
</reference>
<dbReference type="AlphaFoldDB" id="A0A5B7DGP5"/>
<proteinExistence type="predicted"/>
<accession>A0A5B7DGP5</accession>
<gene>
    <name evidence="1" type="ORF">E2C01_013594</name>
</gene>
<evidence type="ECO:0000313" key="2">
    <source>
        <dbReference type="Proteomes" id="UP000324222"/>
    </source>
</evidence>
<organism evidence="1 2">
    <name type="scientific">Portunus trituberculatus</name>
    <name type="common">Swimming crab</name>
    <name type="synonym">Neptunus trituberculatus</name>
    <dbReference type="NCBI Taxonomy" id="210409"/>
    <lineage>
        <taxon>Eukaryota</taxon>
        <taxon>Metazoa</taxon>
        <taxon>Ecdysozoa</taxon>
        <taxon>Arthropoda</taxon>
        <taxon>Crustacea</taxon>
        <taxon>Multicrustacea</taxon>
        <taxon>Malacostraca</taxon>
        <taxon>Eumalacostraca</taxon>
        <taxon>Eucarida</taxon>
        <taxon>Decapoda</taxon>
        <taxon>Pleocyemata</taxon>
        <taxon>Brachyura</taxon>
        <taxon>Eubrachyura</taxon>
        <taxon>Portunoidea</taxon>
        <taxon>Portunidae</taxon>
        <taxon>Portuninae</taxon>
        <taxon>Portunus</taxon>
    </lineage>
</organism>
<sequence>MACVIVPKSTRISCHYNSLHHTEKHHKKTFHEGRNTRVSHKAATTLATWHHLANMLHLTSKATHN</sequence>
<dbReference type="Proteomes" id="UP000324222">
    <property type="component" value="Unassembled WGS sequence"/>
</dbReference>
<dbReference type="EMBL" id="VSRR010000895">
    <property type="protein sequence ID" value="MPC20642.1"/>
    <property type="molecule type" value="Genomic_DNA"/>
</dbReference>